<sequence>MTYIEKRKGHFRITEAYTNGGKMIISPLIRAFGLVALLLANTVLANENSTTYQAIVQVVEQDFQNQVKRQANARHWGMHSLDFQVRVPASANHLPPCPEPLTVTGSDNKALPVGTLKRSVSCLSTAVDWRINITIKAELGLNLVVTNTGIRRQQTIAAKDLKLEWRTLSREQDFLTQVSKATGKLALRRIRSGQILNPQQLESPPLVEKGNQVIVTASKNGFTATTKGVALEQGTLGQQIDIKNLSSEKEIKAIVTGLNQVETQF</sequence>
<feature type="domain" description="Flagella basal body P-ring formation protein FlgA SAF" evidence="1">
    <location>
        <begin position="142"/>
        <end position="262"/>
    </location>
</feature>
<protein>
    <submittedName>
        <fullName evidence="2">Flagellar basal body P-ring formation protein FlgA</fullName>
    </submittedName>
</protein>
<dbReference type="Proteomes" id="UP000565719">
    <property type="component" value="Unassembled WGS sequence"/>
</dbReference>
<dbReference type="CDD" id="cd11614">
    <property type="entry name" value="SAF_CpaB_FlgA_like"/>
    <property type="match status" value="1"/>
</dbReference>
<organism evidence="2 3">
    <name type="scientific">Vibrio pectenicida</name>
    <dbReference type="NCBI Taxonomy" id="62763"/>
    <lineage>
        <taxon>Bacteria</taxon>
        <taxon>Pseudomonadati</taxon>
        <taxon>Pseudomonadota</taxon>
        <taxon>Gammaproteobacteria</taxon>
        <taxon>Vibrionales</taxon>
        <taxon>Vibrionaceae</taxon>
        <taxon>Vibrio</taxon>
    </lineage>
</organism>
<keyword evidence="2" id="KW-0966">Cell projection</keyword>
<name>A0A7Y4EFI1_9VIBR</name>
<dbReference type="Pfam" id="PF13144">
    <property type="entry name" value="ChapFlgA"/>
    <property type="match status" value="1"/>
</dbReference>
<keyword evidence="2" id="KW-0282">Flagellum</keyword>
<dbReference type="GO" id="GO:0044780">
    <property type="term" value="P:bacterial-type flagellum assembly"/>
    <property type="evidence" value="ECO:0007669"/>
    <property type="project" value="InterPro"/>
</dbReference>
<gene>
    <name evidence="2" type="primary">flgA</name>
    <name evidence="2" type="ORF">F0225_14680</name>
</gene>
<reference evidence="2 3" key="1">
    <citation type="submission" date="2019-09" db="EMBL/GenBank/DDBJ databases">
        <title>Draft genome sequencing and comparative genomics of hatchery-associated Vibrios.</title>
        <authorList>
            <person name="Kehlet-Delgado H."/>
            <person name="Mueller R.S."/>
        </authorList>
    </citation>
    <scope>NUCLEOTIDE SEQUENCE [LARGE SCALE GENOMIC DNA]</scope>
    <source>
        <strain evidence="2 3">99-46-Y</strain>
    </source>
</reference>
<dbReference type="Gene3D" id="3.90.1210.10">
    <property type="entry name" value="Antifreeze-like/N-acetylneuraminic acid synthase C-terminal domain"/>
    <property type="match status" value="1"/>
</dbReference>
<dbReference type="PANTHER" id="PTHR36307">
    <property type="entry name" value="FLAGELLA BASAL BODY P-RING FORMATION PROTEIN FLGA"/>
    <property type="match status" value="1"/>
</dbReference>
<evidence type="ECO:0000259" key="1">
    <source>
        <dbReference type="Pfam" id="PF13144"/>
    </source>
</evidence>
<evidence type="ECO:0000313" key="3">
    <source>
        <dbReference type="Proteomes" id="UP000565719"/>
    </source>
</evidence>
<dbReference type="InterPro" id="IPR039246">
    <property type="entry name" value="Flagellar_FlgA"/>
</dbReference>
<dbReference type="AlphaFoldDB" id="A0A7Y4EFI1"/>
<evidence type="ECO:0000313" key="2">
    <source>
        <dbReference type="EMBL" id="NOH72577.1"/>
    </source>
</evidence>
<proteinExistence type="predicted"/>
<accession>A0A7Y4EFI1</accession>
<keyword evidence="2" id="KW-0969">Cilium</keyword>
<comment type="caution">
    <text evidence="2">The sequence shown here is derived from an EMBL/GenBank/DDBJ whole genome shotgun (WGS) entry which is preliminary data.</text>
</comment>
<dbReference type="InterPro" id="IPR017585">
    <property type="entry name" value="SAF_FlgA"/>
</dbReference>
<dbReference type="NCBIfam" id="TIGR03170">
    <property type="entry name" value="flgA_cterm"/>
    <property type="match status" value="1"/>
</dbReference>
<dbReference type="EMBL" id="VTXC01000044">
    <property type="protein sequence ID" value="NOH72577.1"/>
    <property type="molecule type" value="Genomic_DNA"/>
</dbReference>
<dbReference type="PANTHER" id="PTHR36307:SF1">
    <property type="entry name" value="FLAGELLA BASAL BODY P-RING FORMATION PROTEIN FLGA"/>
    <property type="match status" value="1"/>
</dbReference>
<dbReference type="Gene3D" id="2.30.30.760">
    <property type="match status" value="1"/>
</dbReference>